<evidence type="ECO:0008006" key="3">
    <source>
        <dbReference type="Google" id="ProtNLM"/>
    </source>
</evidence>
<dbReference type="PANTHER" id="PTHR34129">
    <property type="entry name" value="BLR1139 PROTEIN"/>
    <property type="match status" value="1"/>
</dbReference>
<gene>
    <name evidence="1" type="ORF">EW146_g7336</name>
</gene>
<comment type="caution">
    <text evidence="1">The sequence shown here is derived from an EMBL/GenBank/DDBJ whole genome shotgun (WGS) entry which is preliminary data.</text>
</comment>
<dbReference type="AlphaFoldDB" id="A0A4S4LL25"/>
<dbReference type="SUPFAM" id="SSF56399">
    <property type="entry name" value="ADP-ribosylation"/>
    <property type="match status" value="1"/>
</dbReference>
<dbReference type="Proteomes" id="UP000310158">
    <property type="component" value="Unassembled WGS sequence"/>
</dbReference>
<dbReference type="PANTHER" id="PTHR34129:SF1">
    <property type="entry name" value="DUF952 DOMAIN-CONTAINING PROTEIN"/>
    <property type="match status" value="1"/>
</dbReference>
<dbReference type="OrthoDB" id="3335358at2759"/>
<keyword evidence="2" id="KW-1185">Reference proteome</keyword>
<proteinExistence type="predicted"/>
<organism evidence="1 2">
    <name type="scientific">Bondarzewia mesenterica</name>
    <dbReference type="NCBI Taxonomy" id="1095465"/>
    <lineage>
        <taxon>Eukaryota</taxon>
        <taxon>Fungi</taxon>
        <taxon>Dikarya</taxon>
        <taxon>Basidiomycota</taxon>
        <taxon>Agaricomycotina</taxon>
        <taxon>Agaricomycetes</taxon>
        <taxon>Russulales</taxon>
        <taxon>Bondarzewiaceae</taxon>
        <taxon>Bondarzewia</taxon>
    </lineage>
</organism>
<sequence length="140" mass="15907">MAEEAYTKPNYLYKLVPSSAPVPEQPKLPKALPVSDIDKASGFIHLSTAPQVAGTLKFFFGQDKRVYVLRIEYDHVADKIKWEDPKAEVCGPRGGEGMFPHLYNELQLGKDEIERVEILERGEESWDQPVYAASAEWLVW</sequence>
<dbReference type="Gene3D" id="3.20.170.20">
    <property type="entry name" value="Protein of unknown function DUF952"/>
    <property type="match status" value="1"/>
</dbReference>
<evidence type="ECO:0000313" key="1">
    <source>
        <dbReference type="EMBL" id="THH12824.1"/>
    </source>
</evidence>
<dbReference type="Pfam" id="PF06108">
    <property type="entry name" value="DUF952"/>
    <property type="match status" value="1"/>
</dbReference>
<reference evidence="1 2" key="1">
    <citation type="submission" date="2019-02" db="EMBL/GenBank/DDBJ databases">
        <title>Genome sequencing of the rare red list fungi Bondarzewia mesenterica.</title>
        <authorList>
            <person name="Buettner E."/>
            <person name="Kellner H."/>
        </authorList>
    </citation>
    <scope>NUCLEOTIDE SEQUENCE [LARGE SCALE GENOMIC DNA]</scope>
    <source>
        <strain evidence="1 2">DSM 108281</strain>
    </source>
</reference>
<accession>A0A4S4LL25</accession>
<evidence type="ECO:0000313" key="2">
    <source>
        <dbReference type="Proteomes" id="UP000310158"/>
    </source>
</evidence>
<dbReference type="InterPro" id="IPR009297">
    <property type="entry name" value="DUF952"/>
</dbReference>
<protein>
    <recommendedName>
        <fullName evidence="3">DUF952 domain-containing protein</fullName>
    </recommendedName>
</protein>
<name>A0A4S4LL25_9AGAM</name>
<dbReference type="EMBL" id="SGPL01000413">
    <property type="protein sequence ID" value="THH12824.1"/>
    <property type="molecule type" value="Genomic_DNA"/>
</dbReference>